<feature type="DNA-binding region" description="H-T-H motif" evidence="4">
    <location>
        <begin position="51"/>
        <end position="70"/>
    </location>
</feature>
<dbReference type="PRINTS" id="PR00455">
    <property type="entry name" value="HTHTETR"/>
</dbReference>
<feature type="domain" description="HTH tetR-type" evidence="5">
    <location>
        <begin position="28"/>
        <end position="88"/>
    </location>
</feature>
<dbReference type="AlphaFoldDB" id="A0A502DRQ5"/>
<dbReference type="SUPFAM" id="SSF46689">
    <property type="entry name" value="Homeodomain-like"/>
    <property type="match status" value="1"/>
</dbReference>
<dbReference type="EMBL" id="RCZG01000022">
    <property type="protein sequence ID" value="TPG27390.1"/>
    <property type="molecule type" value="Genomic_DNA"/>
</dbReference>
<sequence length="239" mass="25426">MEGLERMNAQMNGVTGTRATKRTQPRAVATRRRILDSAIRLFAEHGYTSTGTRQIIADSGMTGGAFYHHFETKNAVASAILAESSAKVHAAFLSADADGPALEAVIRGTFAVASLHVNDAGARVASQLMHTVGTSAGAATRYYSTWVNALGAQFARAQLQGDVRSDADPEVLGRSIVCAAYGAWAVASLTVDDPRITRQLTDLWEVLLPAILVAEAVPHFRDFLGAQSLTPRTSEAATR</sequence>
<dbReference type="Proteomes" id="UP000320095">
    <property type="component" value="Unassembled WGS sequence"/>
</dbReference>
<dbReference type="SUPFAM" id="SSF48498">
    <property type="entry name" value="Tetracyclin repressor-like, C-terminal domain"/>
    <property type="match status" value="1"/>
</dbReference>
<dbReference type="InterPro" id="IPR054126">
    <property type="entry name" value="CprB_TetR_C"/>
</dbReference>
<dbReference type="PROSITE" id="PS50977">
    <property type="entry name" value="HTH_TETR_2"/>
    <property type="match status" value="1"/>
</dbReference>
<name>A0A502DRQ5_9MYCO</name>
<organism evidence="6 7">
    <name type="scientific">Mycolicibacterium hodleri</name>
    <dbReference type="NCBI Taxonomy" id="49897"/>
    <lineage>
        <taxon>Bacteria</taxon>
        <taxon>Bacillati</taxon>
        <taxon>Actinomycetota</taxon>
        <taxon>Actinomycetes</taxon>
        <taxon>Mycobacteriales</taxon>
        <taxon>Mycobacteriaceae</taxon>
        <taxon>Mycolicibacterium</taxon>
    </lineage>
</organism>
<keyword evidence="1" id="KW-0805">Transcription regulation</keyword>
<evidence type="ECO:0000313" key="7">
    <source>
        <dbReference type="Proteomes" id="UP000320095"/>
    </source>
</evidence>
<dbReference type="InterPro" id="IPR009057">
    <property type="entry name" value="Homeodomain-like_sf"/>
</dbReference>
<evidence type="ECO:0000256" key="3">
    <source>
        <dbReference type="ARBA" id="ARBA00023163"/>
    </source>
</evidence>
<evidence type="ECO:0000313" key="6">
    <source>
        <dbReference type="EMBL" id="TPG27390.1"/>
    </source>
</evidence>
<dbReference type="PANTHER" id="PTHR30055">
    <property type="entry name" value="HTH-TYPE TRANSCRIPTIONAL REGULATOR RUTR"/>
    <property type="match status" value="1"/>
</dbReference>
<gene>
    <name evidence="6" type="ORF">EAH80_29190</name>
</gene>
<dbReference type="GO" id="GO:0000976">
    <property type="term" value="F:transcription cis-regulatory region binding"/>
    <property type="evidence" value="ECO:0007669"/>
    <property type="project" value="TreeGrafter"/>
</dbReference>
<dbReference type="Pfam" id="PF00440">
    <property type="entry name" value="TetR_N"/>
    <property type="match status" value="1"/>
</dbReference>
<keyword evidence="2 4" id="KW-0238">DNA-binding</keyword>
<dbReference type="InterPro" id="IPR036271">
    <property type="entry name" value="Tet_transcr_reg_TetR-rel_C_sf"/>
</dbReference>
<evidence type="ECO:0000259" key="5">
    <source>
        <dbReference type="PROSITE" id="PS50977"/>
    </source>
</evidence>
<evidence type="ECO:0000256" key="4">
    <source>
        <dbReference type="PROSITE-ProRule" id="PRU00335"/>
    </source>
</evidence>
<dbReference type="Gene3D" id="1.10.357.10">
    <property type="entry name" value="Tetracycline Repressor, domain 2"/>
    <property type="match status" value="1"/>
</dbReference>
<evidence type="ECO:0000256" key="2">
    <source>
        <dbReference type="ARBA" id="ARBA00023125"/>
    </source>
</evidence>
<dbReference type="InterPro" id="IPR050109">
    <property type="entry name" value="HTH-type_TetR-like_transc_reg"/>
</dbReference>
<accession>A0A502DRQ5</accession>
<evidence type="ECO:0000256" key="1">
    <source>
        <dbReference type="ARBA" id="ARBA00023015"/>
    </source>
</evidence>
<protein>
    <submittedName>
        <fullName evidence="6">TetR/AcrR family transcriptional regulator</fullName>
    </submittedName>
</protein>
<dbReference type="PANTHER" id="PTHR30055:SF234">
    <property type="entry name" value="HTH-TYPE TRANSCRIPTIONAL REGULATOR BETI"/>
    <property type="match status" value="1"/>
</dbReference>
<dbReference type="InterPro" id="IPR001647">
    <property type="entry name" value="HTH_TetR"/>
</dbReference>
<dbReference type="GO" id="GO:0003700">
    <property type="term" value="F:DNA-binding transcription factor activity"/>
    <property type="evidence" value="ECO:0007669"/>
    <property type="project" value="TreeGrafter"/>
</dbReference>
<dbReference type="Pfam" id="PF21935">
    <property type="entry name" value="TetR_C_45"/>
    <property type="match status" value="1"/>
</dbReference>
<keyword evidence="3" id="KW-0804">Transcription</keyword>
<comment type="caution">
    <text evidence="6">The sequence shown here is derived from an EMBL/GenBank/DDBJ whole genome shotgun (WGS) entry which is preliminary data.</text>
</comment>
<proteinExistence type="predicted"/>
<reference evidence="6 7" key="1">
    <citation type="journal article" date="2019" name="Environ. Microbiol.">
        <title>Species interactions and distinct microbial communities in high Arctic permafrost affected cryosols are associated with the CH4 and CO2 gas fluxes.</title>
        <authorList>
            <person name="Altshuler I."/>
            <person name="Hamel J."/>
            <person name="Turney S."/>
            <person name="Magnuson E."/>
            <person name="Levesque R."/>
            <person name="Greer C."/>
            <person name="Whyte L.G."/>
        </authorList>
    </citation>
    <scope>NUCLEOTIDE SEQUENCE [LARGE SCALE GENOMIC DNA]</scope>
    <source>
        <strain evidence="6 7">S5.20</strain>
    </source>
</reference>
<keyword evidence="7" id="KW-1185">Reference proteome</keyword>